<accession>A0ABR0T2P0</accession>
<dbReference type="Proteomes" id="UP001338125">
    <property type="component" value="Unassembled WGS sequence"/>
</dbReference>
<dbReference type="PANTHER" id="PTHR35186:SF4">
    <property type="entry name" value="PRION-INHIBITION AND PROPAGATION HELO DOMAIN-CONTAINING PROTEIN"/>
    <property type="match status" value="1"/>
</dbReference>
<feature type="domain" description="DUF7580" evidence="1">
    <location>
        <begin position="285"/>
        <end position="524"/>
    </location>
</feature>
<dbReference type="Pfam" id="PF24476">
    <property type="entry name" value="DUF7580"/>
    <property type="match status" value="1"/>
</dbReference>
<dbReference type="InterPro" id="IPR056002">
    <property type="entry name" value="DUF7580"/>
</dbReference>
<keyword evidence="3" id="KW-1185">Reference proteome</keyword>
<protein>
    <recommendedName>
        <fullName evidence="1">DUF7580 domain-containing protein</fullName>
    </recommendedName>
</protein>
<name>A0ABR0T2P0_9HYPO</name>
<evidence type="ECO:0000259" key="1">
    <source>
        <dbReference type="Pfam" id="PF24476"/>
    </source>
</evidence>
<evidence type="ECO:0000313" key="2">
    <source>
        <dbReference type="EMBL" id="KAK5998402.1"/>
    </source>
</evidence>
<organism evidence="2 3">
    <name type="scientific">Cladobotryum mycophilum</name>
    <dbReference type="NCBI Taxonomy" id="491253"/>
    <lineage>
        <taxon>Eukaryota</taxon>
        <taxon>Fungi</taxon>
        <taxon>Dikarya</taxon>
        <taxon>Ascomycota</taxon>
        <taxon>Pezizomycotina</taxon>
        <taxon>Sordariomycetes</taxon>
        <taxon>Hypocreomycetidae</taxon>
        <taxon>Hypocreales</taxon>
        <taxon>Hypocreaceae</taxon>
        <taxon>Cladobotryum</taxon>
    </lineage>
</organism>
<evidence type="ECO:0000313" key="3">
    <source>
        <dbReference type="Proteomes" id="UP001338125"/>
    </source>
</evidence>
<dbReference type="EMBL" id="JAVFKD010000001">
    <property type="protein sequence ID" value="KAK5998402.1"/>
    <property type="molecule type" value="Genomic_DNA"/>
</dbReference>
<gene>
    <name evidence="2" type="ORF">PT974_00781</name>
</gene>
<proteinExistence type="predicted"/>
<reference evidence="2 3" key="1">
    <citation type="submission" date="2024-01" db="EMBL/GenBank/DDBJ databases">
        <title>Complete genome of Cladobotryum mycophilum ATHUM6906.</title>
        <authorList>
            <person name="Christinaki A.C."/>
            <person name="Myridakis A.I."/>
            <person name="Kouvelis V.N."/>
        </authorList>
    </citation>
    <scope>NUCLEOTIDE SEQUENCE [LARGE SCALE GENOMIC DNA]</scope>
    <source>
        <strain evidence="2 3">ATHUM6906</strain>
    </source>
</reference>
<sequence>MAGLEIAGLAFGVIPIIETIIKGEKGLSQRLKVFRESSFYTEQLLEALSMHQRTMFQSISVMLSEAGIPAMGTRRCDPRLLSDANVKQRILARFDEQQYSTYLSLIGASDCLIRRLVGELLAVGSRHRSTQESDYDLCSLVQHCHSETVQIDWHRKVRMRFAMKIGGLWELREEMRELSRALFEYTKTIIPQWRSKVRPTDPSQKGMKFYEGLTTTRRIASDIHDAVSLASKGKCHNIHRVVLFLDDRTFDLDLHVDQTALGLCSSPFEPVFETFYMREPPLASKSWARLEMTSRTGISNDRSIFAAEGSSTQQGVRTMFTQQLEPLTICNALNNISHGSELVILKTTAGRQLKCLITMVPDNYDAMVSLKDVPLRGNPRYTCNILPEGVRVSLALQVVSSTVQLYGTAWKPTPWSKDMLYFRPLGRGDEEGDARALIDFSRLHVISELNDLSEQNQPDGNSIEFRELGILLLEIWHATTLEKRFPNQGLTSSAFHQAAAERWLKSSYLHGTYLTIVQSCFDFAKCWDISWAVFCTYVLVPLKELASSLE</sequence>
<dbReference type="PANTHER" id="PTHR35186">
    <property type="entry name" value="ANK_REP_REGION DOMAIN-CONTAINING PROTEIN"/>
    <property type="match status" value="1"/>
</dbReference>
<comment type="caution">
    <text evidence="2">The sequence shown here is derived from an EMBL/GenBank/DDBJ whole genome shotgun (WGS) entry which is preliminary data.</text>
</comment>